<dbReference type="SUPFAM" id="SSF50249">
    <property type="entry name" value="Nucleic acid-binding proteins"/>
    <property type="match status" value="2"/>
</dbReference>
<feature type="domain" description="Replication protein A 70 kDa DNA-binding subunit B/D first OB fold" evidence="1">
    <location>
        <begin position="39"/>
        <end position="142"/>
    </location>
</feature>
<protein>
    <submittedName>
        <fullName evidence="3 4">Uncharacterized protein LOC109712079</fullName>
    </submittedName>
</protein>
<dbReference type="Proteomes" id="UP000515123">
    <property type="component" value="Linkage group 6"/>
</dbReference>
<evidence type="ECO:0000313" key="4">
    <source>
        <dbReference type="RefSeq" id="XP_020091097.1"/>
    </source>
</evidence>
<accession>A0A6P5F4K9</accession>
<reference evidence="2" key="1">
    <citation type="journal article" date="2015" name="Nat. Genet.">
        <title>The pineapple genome and the evolution of CAM photosynthesis.</title>
        <authorList>
            <person name="Ming R."/>
            <person name="VanBuren R."/>
            <person name="Wai C.M."/>
            <person name="Tang H."/>
            <person name="Schatz M.C."/>
            <person name="Bowers J.E."/>
            <person name="Lyons E."/>
            <person name="Wang M.L."/>
            <person name="Chen J."/>
            <person name="Biggers E."/>
            <person name="Zhang J."/>
            <person name="Huang L."/>
            <person name="Zhang L."/>
            <person name="Miao W."/>
            <person name="Zhang J."/>
            <person name="Ye Z."/>
            <person name="Miao C."/>
            <person name="Lin Z."/>
            <person name="Wang H."/>
            <person name="Zhou H."/>
            <person name="Yim W.C."/>
            <person name="Priest H.D."/>
            <person name="Zheng C."/>
            <person name="Woodhouse M."/>
            <person name="Edger P.P."/>
            <person name="Guyot R."/>
            <person name="Guo H.B."/>
            <person name="Guo H."/>
            <person name="Zheng G."/>
            <person name="Singh R."/>
            <person name="Sharma A."/>
            <person name="Min X."/>
            <person name="Zheng Y."/>
            <person name="Lee H."/>
            <person name="Gurtowski J."/>
            <person name="Sedlazeck F.J."/>
            <person name="Harkess A."/>
            <person name="McKain M.R."/>
            <person name="Liao Z."/>
            <person name="Fang J."/>
            <person name="Liu J."/>
            <person name="Zhang X."/>
            <person name="Zhang Q."/>
            <person name="Hu W."/>
            <person name="Qin Y."/>
            <person name="Wang K."/>
            <person name="Chen L.Y."/>
            <person name="Shirley N."/>
            <person name="Lin Y.R."/>
            <person name="Liu L.Y."/>
            <person name="Hernandez A.G."/>
            <person name="Wright C.L."/>
            <person name="Bulone V."/>
            <person name="Tuskan G.A."/>
            <person name="Heath K."/>
            <person name="Zee F."/>
            <person name="Moore P.H."/>
            <person name="Sunkar R."/>
            <person name="Leebens-Mack J.H."/>
            <person name="Mockler T."/>
            <person name="Bennetzen J.L."/>
            <person name="Freeling M."/>
            <person name="Sankoff D."/>
            <person name="Paterson A.H."/>
            <person name="Zhu X."/>
            <person name="Yang X."/>
            <person name="Smith J.A."/>
            <person name="Cushman J.C."/>
            <person name="Paull R.E."/>
            <person name="Yu Q."/>
        </authorList>
    </citation>
    <scope>NUCLEOTIDE SEQUENCE [LARGE SCALE GENOMIC DNA]</scope>
    <source>
        <strain evidence="2">cv. F153</strain>
    </source>
</reference>
<organism evidence="3">
    <name type="scientific">Ananas comosus</name>
    <name type="common">Pineapple</name>
    <name type="synonym">Ananas ananas</name>
    <dbReference type="NCBI Taxonomy" id="4615"/>
    <lineage>
        <taxon>Eukaryota</taxon>
        <taxon>Viridiplantae</taxon>
        <taxon>Streptophyta</taxon>
        <taxon>Embryophyta</taxon>
        <taxon>Tracheophyta</taxon>
        <taxon>Spermatophyta</taxon>
        <taxon>Magnoliopsida</taxon>
        <taxon>Liliopsida</taxon>
        <taxon>Poales</taxon>
        <taxon>Bromeliaceae</taxon>
        <taxon>Bromelioideae</taxon>
        <taxon>Ananas</taxon>
    </lineage>
</organism>
<keyword evidence="2" id="KW-1185">Reference proteome</keyword>
<reference evidence="3 4" key="2">
    <citation type="submission" date="2025-04" db="UniProtKB">
        <authorList>
            <consortium name="RefSeq"/>
        </authorList>
    </citation>
    <scope>IDENTIFICATION</scope>
    <source>
        <tissue evidence="3 4">Leaf</tissue>
    </source>
</reference>
<dbReference type="GeneID" id="109712079"/>
<dbReference type="RefSeq" id="XP_020091096.1">
    <property type="nucleotide sequence ID" value="XM_020235507.1"/>
</dbReference>
<dbReference type="CDD" id="cd04480">
    <property type="entry name" value="RPA1_DBD_A_like"/>
    <property type="match status" value="1"/>
</dbReference>
<gene>
    <name evidence="3 4" type="primary">LOC109712079</name>
</gene>
<dbReference type="InterPro" id="IPR012340">
    <property type="entry name" value="NA-bd_OB-fold"/>
</dbReference>
<proteinExistence type="predicted"/>
<evidence type="ECO:0000259" key="1">
    <source>
        <dbReference type="Pfam" id="PF02721"/>
    </source>
</evidence>
<evidence type="ECO:0000313" key="3">
    <source>
        <dbReference type="RefSeq" id="XP_020091096.1"/>
    </source>
</evidence>
<name>A0A6P5F4K9_ANACO</name>
<dbReference type="RefSeq" id="XP_020091097.1">
    <property type="nucleotide sequence ID" value="XM_020235508.1"/>
</dbReference>
<dbReference type="CDD" id="cd04481">
    <property type="entry name" value="RPA1_DBD_B_like"/>
    <property type="match status" value="1"/>
</dbReference>
<dbReference type="Pfam" id="PF02721">
    <property type="entry name" value="DUF223"/>
    <property type="match status" value="1"/>
</dbReference>
<dbReference type="InterPro" id="IPR003871">
    <property type="entry name" value="RFA1B/D_OB_1st"/>
</dbReference>
<sequence length="260" mass="30047">MNHRNCFEALDRSLRDILCTGETTPPDKLFGAKYCEMEYISLKNLTLTQQHVKIKIRVSRIWESTTPQLKKDILSLDCLLIDEEGYAMQATIRKHDATTFRALLSEGNAYIIENFNVIPSRNTYKVVDRRYIIQISKWTRIVEAKEDVAQIPFYNFYFLSFDYIKNKKYVDGCLLDVIGNIVATGTISYTYVGQERTAIRKLQIGNLEDETLSVTLWDKFAIDFNDNQHQEKVDGPAIVVFASMSVRTYRDQLYISTCSA</sequence>
<dbReference type="PANTHER" id="PTHR47165">
    <property type="entry name" value="OS03G0429900 PROTEIN"/>
    <property type="match status" value="1"/>
</dbReference>
<dbReference type="OrthoDB" id="671853at2759"/>
<dbReference type="Gene3D" id="2.40.50.140">
    <property type="entry name" value="Nucleic acid-binding proteins"/>
    <property type="match status" value="2"/>
</dbReference>
<dbReference type="PANTHER" id="PTHR47165:SF4">
    <property type="entry name" value="OS03G0429900 PROTEIN"/>
    <property type="match status" value="1"/>
</dbReference>
<dbReference type="AlphaFoldDB" id="A0A6P5F4K9"/>
<evidence type="ECO:0000313" key="2">
    <source>
        <dbReference type="Proteomes" id="UP000515123"/>
    </source>
</evidence>